<dbReference type="InterPro" id="IPR011055">
    <property type="entry name" value="Dup_hybrid_motif"/>
</dbReference>
<keyword evidence="3" id="KW-1185">Reference proteome</keyword>
<dbReference type="PANTHER" id="PTHR21666">
    <property type="entry name" value="PEPTIDASE-RELATED"/>
    <property type="match status" value="1"/>
</dbReference>
<protein>
    <recommendedName>
        <fullName evidence="1">M23ase beta-sheet core domain-containing protein</fullName>
    </recommendedName>
</protein>
<dbReference type="Pfam" id="PF01551">
    <property type="entry name" value="Peptidase_M23"/>
    <property type="match status" value="1"/>
</dbReference>
<dbReference type="PANTHER" id="PTHR21666:SF270">
    <property type="entry name" value="MUREIN HYDROLASE ACTIVATOR ENVC"/>
    <property type="match status" value="1"/>
</dbReference>
<dbReference type="InterPro" id="IPR016047">
    <property type="entry name" value="M23ase_b-sheet_dom"/>
</dbReference>
<dbReference type="AlphaFoldDB" id="A0A173LQZ9"/>
<dbReference type="STRING" id="499555.BJL86_2446"/>
<dbReference type="GO" id="GO:0004222">
    <property type="term" value="F:metalloendopeptidase activity"/>
    <property type="evidence" value="ECO:0007669"/>
    <property type="project" value="TreeGrafter"/>
</dbReference>
<dbReference type="CDD" id="cd12797">
    <property type="entry name" value="M23_peptidase"/>
    <property type="match status" value="1"/>
</dbReference>
<evidence type="ECO:0000313" key="2">
    <source>
        <dbReference type="EMBL" id="ANI93210.1"/>
    </source>
</evidence>
<dbReference type="EMBL" id="CP015961">
    <property type="protein sequence ID" value="ANI93210.1"/>
    <property type="molecule type" value="Genomic_DNA"/>
</dbReference>
<reference evidence="2 3" key="1">
    <citation type="submission" date="2016-06" db="EMBL/GenBank/DDBJ databases">
        <title>Complete genome sequence of a saline-alkali tolerant type strain Dietzia timorensis ID05-A0528T.</title>
        <authorList>
            <person name="Wu X."/>
        </authorList>
    </citation>
    <scope>NUCLEOTIDE SEQUENCE [LARGE SCALE GENOMIC DNA]</scope>
    <source>
        <strain evidence="2 3">ID05-A0528</strain>
    </source>
</reference>
<feature type="domain" description="M23ase beta-sheet core" evidence="1">
    <location>
        <begin position="128"/>
        <end position="193"/>
    </location>
</feature>
<evidence type="ECO:0000313" key="3">
    <source>
        <dbReference type="Proteomes" id="UP000186104"/>
    </source>
</evidence>
<proteinExistence type="predicted"/>
<sequence length="224" mass="23843">MYPGHGHYGVVPLSSADPLVLSYPFTGRWLARNSPARRIPSHGTDLMGSTYAIDFVAVGDDHRGAPLSLGSALGTEPPEKFVGFGAPVNAPIAGRIVESYDGAHDHVARRSQLTLVPYLLTQAQRLREGVHGLAGNYVVIDISGEGPFVLLAHLQRGSVCVRDGDFVEPGQQVACCGNSGNSTQPHVHLQVTDSTDWRNANGLPLAFRHPGAPELPAESEIVDV</sequence>
<evidence type="ECO:0000259" key="1">
    <source>
        <dbReference type="Pfam" id="PF01551"/>
    </source>
</evidence>
<dbReference type="SUPFAM" id="SSF51261">
    <property type="entry name" value="Duplicated hybrid motif"/>
    <property type="match status" value="1"/>
</dbReference>
<dbReference type="InterPro" id="IPR050570">
    <property type="entry name" value="Cell_wall_metabolism_enzyme"/>
</dbReference>
<dbReference type="Gene3D" id="2.70.70.10">
    <property type="entry name" value="Glucose Permease (Domain IIA)"/>
    <property type="match status" value="1"/>
</dbReference>
<gene>
    <name evidence="2" type="ORF">BJL86_2446</name>
</gene>
<organism evidence="2 3">
    <name type="scientific">Dietzia timorensis</name>
    <dbReference type="NCBI Taxonomy" id="499555"/>
    <lineage>
        <taxon>Bacteria</taxon>
        <taxon>Bacillati</taxon>
        <taxon>Actinomycetota</taxon>
        <taxon>Actinomycetes</taxon>
        <taxon>Mycobacteriales</taxon>
        <taxon>Dietziaceae</taxon>
        <taxon>Dietzia</taxon>
    </lineage>
</organism>
<accession>A0A173LQZ9</accession>
<dbReference type="Proteomes" id="UP000186104">
    <property type="component" value="Chromosome"/>
</dbReference>
<dbReference type="KEGG" id="dtm:BJL86_2446"/>
<name>A0A173LQZ9_9ACTN</name>